<evidence type="ECO:0000313" key="2">
    <source>
        <dbReference type="Proteomes" id="UP000095472"/>
    </source>
</evidence>
<organism evidence="1 2">
    <name type="scientific">Desertifilum tharense IPPAS B-1220</name>
    <dbReference type="NCBI Taxonomy" id="1781255"/>
    <lineage>
        <taxon>Bacteria</taxon>
        <taxon>Bacillati</taxon>
        <taxon>Cyanobacteriota</taxon>
        <taxon>Cyanophyceae</taxon>
        <taxon>Desertifilales</taxon>
        <taxon>Desertifilaceae</taxon>
        <taxon>Desertifilum</taxon>
    </lineage>
</organism>
<accession>A0ACD5H6C8</accession>
<sequence length="58" mass="6238">MGGWGKKGIGSWELGFGGRRELGVGIWDLGEEGELAIINIKKLAVGQPVFKAKSLRAR</sequence>
<reference evidence="1 2" key="1">
    <citation type="journal article" date="2016" name="Genome Announc.">
        <title>Draft Genome Sequence of the Thermotolerant Cyanobacterium Desertifilum sp. IPPAS B-1220.</title>
        <authorList>
            <person name="Mironov K.S."/>
            <person name="Sinetova M.A."/>
            <person name="Bolatkhan K."/>
            <person name="Zayadan B.K."/>
            <person name="Ustinova V.V."/>
            <person name="Kupriyanova E.V."/>
            <person name="Skrypnik A.N."/>
            <person name="Gogoleva N.E."/>
            <person name="Gogolev Y.V."/>
            <person name="Los D.A."/>
        </authorList>
    </citation>
    <scope>NUCLEOTIDE SEQUENCE [LARGE SCALE GENOMIC DNA]</scope>
    <source>
        <strain evidence="1 2">IPPAS B-1220</strain>
    </source>
</reference>
<dbReference type="EMBL" id="CP182909">
    <property type="protein sequence ID" value="XPM67426.1"/>
    <property type="molecule type" value="Genomic_DNA"/>
</dbReference>
<proteinExistence type="predicted"/>
<keyword evidence="2" id="KW-1185">Reference proteome</keyword>
<gene>
    <name evidence="1" type="ORF">BH720_026145</name>
</gene>
<evidence type="ECO:0000313" key="1">
    <source>
        <dbReference type="EMBL" id="XPM67426.1"/>
    </source>
</evidence>
<protein>
    <submittedName>
        <fullName evidence="1">Uncharacterized protein</fullName>
    </submittedName>
</protein>
<dbReference type="Proteomes" id="UP000095472">
    <property type="component" value="Chromosome"/>
</dbReference>
<name>A0ACD5H6C8_9CYAN</name>